<comment type="caution">
    <text evidence="8">The sequence shown here is derived from an EMBL/GenBank/DDBJ whole genome shotgun (WGS) entry which is preliminary data.</text>
</comment>
<evidence type="ECO:0000256" key="6">
    <source>
        <dbReference type="ARBA" id="ARBA00023163"/>
    </source>
</evidence>
<dbReference type="SUPFAM" id="SSF46785">
    <property type="entry name" value="Winged helix' DNA-binding domain"/>
    <property type="match status" value="1"/>
</dbReference>
<dbReference type="Gene3D" id="1.10.10.10">
    <property type="entry name" value="Winged helix-like DNA-binding domain superfamily/Winged helix DNA-binding domain"/>
    <property type="match status" value="1"/>
</dbReference>
<gene>
    <name evidence="8" type="ORF">DNX69_02590</name>
</gene>
<evidence type="ECO:0000256" key="1">
    <source>
        <dbReference type="ARBA" id="ARBA00003502"/>
    </source>
</evidence>
<evidence type="ECO:0000313" key="8">
    <source>
        <dbReference type="EMBL" id="PZA13285.1"/>
    </source>
</evidence>
<dbReference type="PANTHER" id="PTHR30118">
    <property type="entry name" value="HTH-TYPE TRANSCRIPTIONAL REGULATOR LEUO-RELATED"/>
    <property type="match status" value="1"/>
</dbReference>
<dbReference type="GO" id="GO:0003700">
    <property type="term" value="F:DNA-binding transcription factor activity"/>
    <property type="evidence" value="ECO:0007669"/>
    <property type="project" value="InterPro"/>
</dbReference>
<sequence>MHEVNLAGLDLNLLPPLEALLRRRNVTHAAQDVGLSQPAMSRALSRLRSLLADPLLVRGHHGLVLTPKAQALVPLLSVAVADLKDLFRERRFDPATEQRTIRIAASDNQTVLLAPPLMARLAREAPGIDLRFEPYRADLRERMESGALDFAFALATTDLPPGAVSMPIADDRLALVMRRGHPKASRTWRIGDYADVDHVGIALLDDGRSELDGILAAAGVSRRVALVTPHFTAALAAVAATDMVTTISRALASRFAGAFDLIVKPPPFTKIELPMTLVWSHLRNADPLLVWFRGLLREVAGPAYAERRQRAARRPT</sequence>
<name>A0A323UKY4_RHOPL</name>
<dbReference type="InterPro" id="IPR000847">
    <property type="entry name" value="LysR_HTH_N"/>
</dbReference>
<dbReference type="InterPro" id="IPR037402">
    <property type="entry name" value="YidZ_PBP2"/>
</dbReference>
<dbReference type="Gene3D" id="3.40.190.10">
    <property type="entry name" value="Periplasmic binding protein-like II"/>
    <property type="match status" value="2"/>
</dbReference>
<evidence type="ECO:0000259" key="7">
    <source>
        <dbReference type="PROSITE" id="PS50931"/>
    </source>
</evidence>
<keyword evidence="5" id="KW-0238">DNA-binding</keyword>
<dbReference type="Proteomes" id="UP000248134">
    <property type="component" value="Unassembled WGS sequence"/>
</dbReference>
<dbReference type="RefSeq" id="WP_110784460.1">
    <property type="nucleotide sequence ID" value="NZ_QKQS01000006.1"/>
</dbReference>
<dbReference type="InterPro" id="IPR050389">
    <property type="entry name" value="LysR-type_TF"/>
</dbReference>
<dbReference type="Pfam" id="PF03466">
    <property type="entry name" value="LysR_substrate"/>
    <property type="match status" value="1"/>
</dbReference>
<dbReference type="PANTHER" id="PTHR30118:SF15">
    <property type="entry name" value="TRANSCRIPTIONAL REGULATORY PROTEIN"/>
    <property type="match status" value="1"/>
</dbReference>
<feature type="domain" description="HTH lysR-type" evidence="7">
    <location>
        <begin position="9"/>
        <end position="66"/>
    </location>
</feature>
<dbReference type="InterPro" id="IPR036388">
    <property type="entry name" value="WH-like_DNA-bd_sf"/>
</dbReference>
<protein>
    <submittedName>
        <fullName evidence="8">LysR family transcriptional regulator</fullName>
    </submittedName>
</protein>
<organism evidence="8 9">
    <name type="scientific">Rhodopseudomonas palustris</name>
    <dbReference type="NCBI Taxonomy" id="1076"/>
    <lineage>
        <taxon>Bacteria</taxon>
        <taxon>Pseudomonadati</taxon>
        <taxon>Pseudomonadota</taxon>
        <taxon>Alphaproteobacteria</taxon>
        <taxon>Hyphomicrobiales</taxon>
        <taxon>Nitrobacteraceae</taxon>
        <taxon>Rhodopseudomonas</taxon>
    </lineage>
</organism>
<keyword evidence="4" id="KW-0805">Transcription regulation</keyword>
<dbReference type="PROSITE" id="PS50931">
    <property type="entry name" value="HTH_LYSR"/>
    <property type="match status" value="1"/>
</dbReference>
<evidence type="ECO:0000256" key="4">
    <source>
        <dbReference type="ARBA" id="ARBA00023015"/>
    </source>
</evidence>
<evidence type="ECO:0000256" key="3">
    <source>
        <dbReference type="ARBA" id="ARBA00022458"/>
    </source>
</evidence>
<reference evidence="8 9" key="1">
    <citation type="submission" date="2018-06" db="EMBL/GenBank/DDBJ databases">
        <title>Draft Whole-Genome Sequence of the purple photosynthetic bacterium Rhodospeudomonas palustris XCP.</title>
        <authorList>
            <person name="Rayyan A."/>
            <person name="Meyer T.E."/>
            <person name="Kyndt J.A."/>
        </authorList>
    </citation>
    <scope>NUCLEOTIDE SEQUENCE [LARGE SCALE GENOMIC DNA]</scope>
    <source>
        <strain evidence="8 9">XCP</strain>
    </source>
</reference>
<comment type="function">
    <text evidence="1">NodD regulates the expression of the nodABCFE genes which encode other nodulation proteins. NodD is also a negative regulator of its own expression. Binds flavonoids as inducers.</text>
</comment>
<proteinExistence type="inferred from homology"/>
<evidence type="ECO:0000313" key="9">
    <source>
        <dbReference type="Proteomes" id="UP000248134"/>
    </source>
</evidence>
<dbReference type="AlphaFoldDB" id="A0A323UKY4"/>
<accession>A0A323UKY4</accession>
<dbReference type="OrthoDB" id="9774011at2"/>
<dbReference type="Pfam" id="PF00126">
    <property type="entry name" value="HTH_1"/>
    <property type="match status" value="1"/>
</dbReference>
<dbReference type="CDD" id="cd08417">
    <property type="entry name" value="PBP2_Nitroaromatics_like"/>
    <property type="match status" value="1"/>
</dbReference>
<dbReference type="InterPro" id="IPR005119">
    <property type="entry name" value="LysR_subst-bd"/>
</dbReference>
<dbReference type="SUPFAM" id="SSF53850">
    <property type="entry name" value="Periplasmic binding protein-like II"/>
    <property type="match status" value="1"/>
</dbReference>
<keyword evidence="6" id="KW-0804">Transcription</keyword>
<dbReference type="InterPro" id="IPR036390">
    <property type="entry name" value="WH_DNA-bd_sf"/>
</dbReference>
<comment type="similarity">
    <text evidence="2">Belongs to the LysR transcriptional regulatory family.</text>
</comment>
<keyword evidence="3" id="KW-0536">Nodulation</keyword>
<dbReference type="GO" id="GO:0003677">
    <property type="term" value="F:DNA binding"/>
    <property type="evidence" value="ECO:0007669"/>
    <property type="project" value="UniProtKB-KW"/>
</dbReference>
<dbReference type="EMBL" id="QKQS01000006">
    <property type="protein sequence ID" value="PZA13285.1"/>
    <property type="molecule type" value="Genomic_DNA"/>
</dbReference>
<evidence type="ECO:0000256" key="5">
    <source>
        <dbReference type="ARBA" id="ARBA00023125"/>
    </source>
</evidence>
<dbReference type="PRINTS" id="PR00039">
    <property type="entry name" value="HTHLYSR"/>
</dbReference>
<evidence type="ECO:0000256" key="2">
    <source>
        <dbReference type="ARBA" id="ARBA00009437"/>
    </source>
</evidence>